<evidence type="ECO:0000313" key="3">
    <source>
        <dbReference type="EMBL" id="MST72220.1"/>
    </source>
</evidence>
<organism evidence="3 4">
    <name type="scientific">Olsenella porci</name>
    <dbReference type="NCBI Taxonomy" id="2652279"/>
    <lineage>
        <taxon>Bacteria</taxon>
        <taxon>Bacillati</taxon>
        <taxon>Actinomycetota</taxon>
        <taxon>Coriobacteriia</taxon>
        <taxon>Coriobacteriales</taxon>
        <taxon>Atopobiaceae</taxon>
        <taxon>Olsenella</taxon>
    </lineage>
</organism>
<sequence>MPPVMTARLGKVGLSAEETFEGMCVLSFGAAGSGKCSNGGDYPTTRGSLRPRAGGGGRRPDSLTGGKCGGSMAAMRVIRDIDIMGDLLLQRLLSWLGLGILAGGFAVGLIAWGAGATEAPSLAGIVAYLALSVVALPVHELVHAGAFRLLGGRDVRIRFGYREGMLYTGAGGAVLPRGWFTCVLLAPTVVLTCGFVALGATLGLPLLAWTCLSTHLAGCVGDLAMAWEVVRTRGCTHVRDTSSGIQLLG</sequence>
<keyword evidence="2" id="KW-1133">Transmembrane helix</keyword>
<accession>A0A6N7X9K5</accession>
<name>A0A6N7X9K5_9ACTN</name>
<dbReference type="Proteomes" id="UP000469325">
    <property type="component" value="Unassembled WGS sequence"/>
</dbReference>
<feature type="transmembrane region" description="Helical" evidence="2">
    <location>
        <begin position="179"/>
        <end position="200"/>
    </location>
</feature>
<feature type="transmembrane region" description="Helical" evidence="2">
    <location>
        <begin position="92"/>
        <end position="113"/>
    </location>
</feature>
<dbReference type="Pfam" id="PF11667">
    <property type="entry name" value="DUF3267"/>
    <property type="match status" value="1"/>
</dbReference>
<dbReference type="EMBL" id="VUNC01000002">
    <property type="protein sequence ID" value="MST72220.1"/>
    <property type="molecule type" value="Genomic_DNA"/>
</dbReference>
<keyword evidence="2" id="KW-0812">Transmembrane</keyword>
<evidence type="ECO:0000256" key="1">
    <source>
        <dbReference type="SAM" id="MobiDB-lite"/>
    </source>
</evidence>
<proteinExistence type="predicted"/>
<keyword evidence="4" id="KW-1185">Reference proteome</keyword>
<feature type="region of interest" description="Disordered" evidence="1">
    <location>
        <begin position="40"/>
        <end position="62"/>
    </location>
</feature>
<keyword evidence="2" id="KW-0472">Membrane</keyword>
<comment type="caution">
    <text evidence="3">The sequence shown here is derived from an EMBL/GenBank/DDBJ whole genome shotgun (WGS) entry which is preliminary data.</text>
</comment>
<protein>
    <submittedName>
        <fullName evidence="3">DUF3267 domain-containing protein</fullName>
    </submittedName>
</protein>
<dbReference type="InterPro" id="IPR021683">
    <property type="entry name" value="DUF3267"/>
</dbReference>
<gene>
    <name evidence="3" type="ORF">FYJ68_03740</name>
</gene>
<feature type="transmembrane region" description="Helical" evidence="2">
    <location>
        <begin position="125"/>
        <end position="150"/>
    </location>
</feature>
<evidence type="ECO:0000313" key="4">
    <source>
        <dbReference type="Proteomes" id="UP000469325"/>
    </source>
</evidence>
<dbReference type="AlphaFoldDB" id="A0A6N7X9K5"/>
<reference evidence="3 4" key="1">
    <citation type="submission" date="2019-08" db="EMBL/GenBank/DDBJ databases">
        <title>In-depth cultivation of the pig gut microbiome towards novel bacterial diversity and tailored functional studies.</title>
        <authorList>
            <person name="Wylensek D."/>
            <person name="Hitch T.C.A."/>
            <person name="Clavel T."/>
        </authorList>
    </citation>
    <scope>NUCLEOTIDE SEQUENCE [LARGE SCALE GENOMIC DNA]</scope>
    <source>
        <strain evidence="3 4">CA-Schmier-601-WT-1</strain>
    </source>
</reference>
<evidence type="ECO:0000256" key="2">
    <source>
        <dbReference type="SAM" id="Phobius"/>
    </source>
</evidence>